<dbReference type="Pfam" id="PF01206">
    <property type="entry name" value="TusA"/>
    <property type="match status" value="1"/>
</dbReference>
<dbReference type="HOGENOM" id="CLU_2648527_0_0_7"/>
<evidence type="ECO:0000313" key="2">
    <source>
        <dbReference type="EMBL" id="ACL05917.1"/>
    </source>
</evidence>
<dbReference type="AlphaFoldDB" id="B8FM79"/>
<sequence length="76" mass="8654">MMKQFDLRNTIIPLSLLQATNHFHKMQSGESMEIICNDADPASDIRTILPAGRFEVVSVEDNYQNGNGYRTVIRKL</sequence>
<dbReference type="SUPFAM" id="SSF64307">
    <property type="entry name" value="SirA-like"/>
    <property type="match status" value="1"/>
</dbReference>
<dbReference type="KEGG" id="dal:Dalk_4235"/>
<protein>
    <recommendedName>
        <fullName evidence="1">UPF0033 domain-containing protein</fullName>
    </recommendedName>
</protein>
<dbReference type="Proteomes" id="UP000000739">
    <property type="component" value="Chromosome"/>
</dbReference>
<feature type="domain" description="UPF0033" evidence="1">
    <location>
        <begin position="4"/>
        <end position="75"/>
    </location>
</feature>
<dbReference type="InterPro" id="IPR001455">
    <property type="entry name" value="TusA-like"/>
</dbReference>
<dbReference type="InterPro" id="IPR036868">
    <property type="entry name" value="TusA-like_sf"/>
</dbReference>
<organism evidence="2 3">
    <name type="scientific">Desulfatibacillum aliphaticivorans</name>
    <dbReference type="NCBI Taxonomy" id="218208"/>
    <lineage>
        <taxon>Bacteria</taxon>
        <taxon>Pseudomonadati</taxon>
        <taxon>Thermodesulfobacteriota</taxon>
        <taxon>Desulfobacteria</taxon>
        <taxon>Desulfobacterales</taxon>
        <taxon>Desulfatibacillaceae</taxon>
        <taxon>Desulfatibacillum</taxon>
    </lineage>
</organism>
<proteinExistence type="predicted"/>
<keyword evidence="3" id="KW-1185">Reference proteome</keyword>
<evidence type="ECO:0000313" key="3">
    <source>
        <dbReference type="Proteomes" id="UP000000739"/>
    </source>
</evidence>
<dbReference type="Gene3D" id="3.30.110.40">
    <property type="entry name" value="TusA-like domain"/>
    <property type="match status" value="1"/>
</dbReference>
<reference evidence="2 3" key="1">
    <citation type="journal article" date="2012" name="Environ. Microbiol.">
        <title>The genome sequence of Desulfatibacillum alkenivorans AK-01: a blueprint for anaerobic alkane oxidation.</title>
        <authorList>
            <person name="Callaghan A.V."/>
            <person name="Morris B.E."/>
            <person name="Pereira I.A."/>
            <person name="McInerney M.J."/>
            <person name="Austin R.N."/>
            <person name="Groves J.T."/>
            <person name="Kukor J.J."/>
            <person name="Suflita J.M."/>
            <person name="Young L.Y."/>
            <person name="Zylstra G.J."/>
            <person name="Wawrik B."/>
        </authorList>
    </citation>
    <scope>NUCLEOTIDE SEQUENCE [LARGE SCALE GENOMIC DNA]</scope>
    <source>
        <strain evidence="2 3">AK-01</strain>
    </source>
</reference>
<evidence type="ECO:0000259" key="1">
    <source>
        <dbReference type="Pfam" id="PF01206"/>
    </source>
</evidence>
<gene>
    <name evidence="2" type="ordered locus">Dalk_4235</name>
</gene>
<dbReference type="EMBL" id="CP001322">
    <property type="protein sequence ID" value="ACL05917.1"/>
    <property type="molecule type" value="Genomic_DNA"/>
</dbReference>
<accession>B8FM79</accession>
<name>B8FM79_DESAL</name>
<dbReference type="RefSeq" id="WP_015948964.1">
    <property type="nucleotide sequence ID" value="NC_011768.1"/>
</dbReference>
<dbReference type="eggNOG" id="COG0425">
    <property type="taxonomic scope" value="Bacteria"/>
</dbReference>